<sequence length="411" mass="47740">MNDNNVKRYDNEFQFLSILSNDRRLVDKIKFSEDYFKSNLYKKFYRYLKNENKMDIERMLDYMTLEEAKDFVTKVYINNMYADSDKESMALGYAKLILEDYKKDELMKLGAVSGTISTNEYYSKLTEIVKLNCEIEVEALSKDMIDEMISDDSQGIVIDGFGILSLFLKLDITDLVTVAGTSGFGKSAFLLNLYKSLSQYKNLYKCHYFNLEVSPKIMIKRLLAITSDHKVDEFNKGIINEDFYIKARDKIQDNDSYIKSGSISIEELKAVTLNSLDPNKINIVFVDHIGLLETEDRNFSRNEYDKVTHCMKELRNLALDNNLIIFVASQFDRASIKTNNISMSSLKSSGEIENSSTHVLLLKESKQRETPEDQKKYYQEVTIEIAKNRNGEVRELDNYTFLKTKQIFRES</sequence>
<name>A0A8S5SYC0_9CAUD</name>
<keyword evidence="2" id="KW-0067">ATP-binding</keyword>
<keyword evidence="2" id="KW-0378">Hydrolase</keyword>
<feature type="domain" description="SF4 helicase" evidence="1">
    <location>
        <begin position="150"/>
        <end position="411"/>
    </location>
</feature>
<dbReference type="PANTHER" id="PTHR30153">
    <property type="entry name" value="REPLICATIVE DNA HELICASE DNAB"/>
    <property type="match status" value="1"/>
</dbReference>
<dbReference type="PROSITE" id="PS51199">
    <property type="entry name" value="SF4_HELICASE"/>
    <property type="match status" value="1"/>
</dbReference>
<evidence type="ECO:0000313" key="2">
    <source>
        <dbReference type="EMBL" id="DAF55942.1"/>
    </source>
</evidence>
<organism evidence="2">
    <name type="scientific">Siphoviridae sp. ctJj91</name>
    <dbReference type="NCBI Taxonomy" id="2827838"/>
    <lineage>
        <taxon>Viruses</taxon>
        <taxon>Duplodnaviria</taxon>
        <taxon>Heunggongvirae</taxon>
        <taxon>Uroviricota</taxon>
        <taxon>Caudoviricetes</taxon>
    </lineage>
</organism>
<dbReference type="GO" id="GO:0006260">
    <property type="term" value="P:DNA replication"/>
    <property type="evidence" value="ECO:0007669"/>
    <property type="project" value="InterPro"/>
</dbReference>
<evidence type="ECO:0000259" key="1">
    <source>
        <dbReference type="PROSITE" id="PS51199"/>
    </source>
</evidence>
<reference evidence="2" key="1">
    <citation type="journal article" date="2021" name="Proc. Natl. Acad. Sci. U.S.A.">
        <title>A Catalog of Tens of Thousands of Viruses from Human Metagenomes Reveals Hidden Associations with Chronic Diseases.</title>
        <authorList>
            <person name="Tisza M.J."/>
            <person name="Buck C.B."/>
        </authorList>
    </citation>
    <scope>NUCLEOTIDE SEQUENCE</scope>
    <source>
        <strain evidence="2">CtJj91</strain>
    </source>
</reference>
<dbReference type="EMBL" id="BK032704">
    <property type="protein sequence ID" value="DAF55942.1"/>
    <property type="molecule type" value="Genomic_DNA"/>
</dbReference>
<keyword evidence="2" id="KW-0547">Nucleotide-binding</keyword>
<dbReference type="GO" id="GO:0005524">
    <property type="term" value="F:ATP binding"/>
    <property type="evidence" value="ECO:0007669"/>
    <property type="project" value="InterPro"/>
</dbReference>
<dbReference type="Pfam" id="PF03796">
    <property type="entry name" value="DnaB_C"/>
    <property type="match status" value="1"/>
</dbReference>
<proteinExistence type="predicted"/>
<dbReference type="GO" id="GO:0003678">
    <property type="term" value="F:DNA helicase activity"/>
    <property type="evidence" value="ECO:0007669"/>
    <property type="project" value="InterPro"/>
</dbReference>
<dbReference type="InterPro" id="IPR007694">
    <property type="entry name" value="DNA_helicase_DnaB-like_C"/>
</dbReference>
<accession>A0A8S5SYC0</accession>
<dbReference type="SUPFAM" id="SSF52540">
    <property type="entry name" value="P-loop containing nucleoside triphosphate hydrolases"/>
    <property type="match status" value="1"/>
</dbReference>
<dbReference type="InterPro" id="IPR027417">
    <property type="entry name" value="P-loop_NTPase"/>
</dbReference>
<keyword evidence="2" id="KW-0347">Helicase</keyword>
<dbReference type="Gene3D" id="3.40.50.300">
    <property type="entry name" value="P-loop containing nucleotide triphosphate hydrolases"/>
    <property type="match status" value="1"/>
</dbReference>
<dbReference type="PANTHER" id="PTHR30153:SF2">
    <property type="entry name" value="REPLICATIVE DNA HELICASE"/>
    <property type="match status" value="1"/>
</dbReference>
<protein>
    <submittedName>
        <fullName evidence="2">DnaB-like replicative helicase</fullName>
    </submittedName>
</protein>